<dbReference type="OrthoDB" id="21421at2"/>
<dbReference type="Gene3D" id="3.10.450.50">
    <property type="match status" value="1"/>
</dbReference>
<organism evidence="3 4">
    <name type="scientific">Eoetvoesiella caeni</name>
    <dbReference type="NCBI Taxonomy" id="645616"/>
    <lineage>
        <taxon>Bacteria</taxon>
        <taxon>Pseudomonadati</taxon>
        <taxon>Pseudomonadota</taxon>
        <taxon>Betaproteobacteria</taxon>
        <taxon>Burkholderiales</taxon>
        <taxon>Alcaligenaceae</taxon>
        <taxon>Eoetvoesiella</taxon>
    </lineage>
</organism>
<comment type="caution">
    <text evidence="3">The sequence shown here is derived from an EMBL/GenBank/DDBJ whole genome shotgun (WGS) entry which is preliminary data.</text>
</comment>
<evidence type="ECO:0000313" key="3">
    <source>
        <dbReference type="EMBL" id="RBP38835.1"/>
    </source>
</evidence>
<evidence type="ECO:0000313" key="4">
    <source>
        <dbReference type="Proteomes" id="UP000253628"/>
    </source>
</evidence>
<comment type="similarity">
    <text evidence="1">Belongs to the UPF0225 family.</text>
</comment>
<feature type="domain" description="YchJ-like middle NTF2-like" evidence="2">
    <location>
        <begin position="37"/>
        <end position="134"/>
    </location>
</feature>
<evidence type="ECO:0000259" key="2">
    <source>
        <dbReference type="Pfam" id="PF17775"/>
    </source>
</evidence>
<dbReference type="SUPFAM" id="SSF54427">
    <property type="entry name" value="NTF2-like"/>
    <property type="match status" value="1"/>
</dbReference>
<dbReference type="EMBL" id="QNRQ01000006">
    <property type="protein sequence ID" value="RBP38835.1"/>
    <property type="molecule type" value="Genomic_DNA"/>
</dbReference>
<dbReference type="HAMAP" id="MF_00612">
    <property type="entry name" value="UPF0225"/>
    <property type="match status" value="1"/>
</dbReference>
<sequence>MKKKPADPACPCGGLPPGAAYRQCCQPYLEGTAAAPDAERLMRSRYTAFTLANTAYLLSTWHSSTRPGDLALDPPNAPHGTRWLGLTVHCHERSDANHAIVEFTARFREAGKAQRMHETSRFIQEGGQWFYVDGKVEGGAAG</sequence>
<dbReference type="AlphaFoldDB" id="A0A366HC95"/>
<name>A0A366HC95_9BURK</name>
<evidence type="ECO:0000256" key="1">
    <source>
        <dbReference type="HAMAP-Rule" id="MF_00612"/>
    </source>
</evidence>
<dbReference type="InterPro" id="IPR048469">
    <property type="entry name" value="YchJ-like_M"/>
</dbReference>
<dbReference type="PANTHER" id="PTHR33747">
    <property type="entry name" value="UPF0225 PROTEIN SCO1677"/>
    <property type="match status" value="1"/>
</dbReference>
<dbReference type="RefSeq" id="WP_113933646.1">
    <property type="nucleotide sequence ID" value="NZ_JACCEU010000007.1"/>
</dbReference>
<dbReference type="Pfam" id="PF17775">
    <property type="entry name" value="YchJ_M-like"/>
    <property type="match status" value="1"/>
</dbReference>
<protein>
    <recommendedName>
        <fullName evidence="1">UPF0225 protein DFR37_106128</fullName>
    </recommendedName>
</protein>
<dbReference type="InterPro" id="IPR023006">
    <property type="entry name" value="YchJ-like"/>
</dbReference>
<accession>A0A366HC95</accession>
<reference evidence="3 4" key="1">
    <citation type="submission" date="2018-06" db="EMBL/GenBank/DDBJ databases">
        <title>Genomic Encyclopedia of Type Strains, Phase IV (KMG-IV): sequencing the most valuable type-strain genomes for metagenomic binning, comparative biology and taxonomic classification.</title>
        <authorList>
            <person name="Goeker M."/>
        </authorList>
    </citation>
    <scope>NUCLEOTIDE SEQUENCE [LARGE SCALE GENOMIC DNA]</scope>
    <source>
        <strain evidence="3 4">DSM 25520</strain>
    </source>
</reference>
<dbReference type="Proteomes" id="UP000253628">
    <property type="component" value="Unassembled WGS sequence"/>
</dbReference>
<keyword evidence="4" id="KW-1185">Reference proteome</keyword>
<proteinExistence type="inferred from homology"/>
<gene>
    <name evidence="3" type="ORF">DFR37_106128</name>
</gene>
<dbReference type="InterPro" id="IPR032710">
    <property type="entry name" value="NTF2-like_dom_sf"/>
</dbReference>
<dbReference type="PANTHER" id="PTHR33747:SF1">
    <property type="entry name" value="ADENYLATE CYCLASE-ASSOCIATED CAP C-TERMINAL DOMAIN-CONTAINING PROTEIN"/>
    <property type="match status" value="1"/>
</dbReference>